<dbReference type="PROSITE" id="PS50109">
    <property type="entry name" value="HIS_KIN"/>
    <property type="match status" value="1"/>
</dbReference>
<dbReference type="SMART" id="SM00388">
    <property type="entry name" value="HisKA"/>
    <property type="match status" value="1"/>
</dbReference>
<name>K9W3A0_9CYAN</name>
<gene>
    <name evidence="9" type="ORF">Cri9333_3449</name>
</gene>
<dbReference type="STRING" id="1173022.Cri9333_3449"/>
<evidence type="ECO:0000256" key="3">
    <source>
        <dbReference type="ARBA" id="ARBA00022553"/>
    </source>
</evidence>
<dbReference type="HOGENOM" id="CLU_000445_89_3_3"/>
<keyword evidence="5 9" id="KW-0418">Kinase</keyword>
<dbReference type="CDD" id="cd00082">
    <property type="entry name" value="HisKA"/>
    <property type="match status" value="1"/>
</dbReference>
<dbReference type="InterPro" id="IPR005467">
    <property type="entry name" value="His_kinase_dom"/>
</dbReference>
<keyword evidence="4 9" id="KW-0808">Transferase</keyword>
<dbReference type="AlphaFoldDB" id="K9W3A0"/>
<comment type="catalytic activity">
    <reaction evidence="1">
        <text>ATP + protein L-histidine = ADP + protein N-phospho-L-histidine.</text>
        <dbReference type="EC" id="2.7.13.3"/>
    </reaction>
</comment>
<dbReference type="EMBL" id="CP003620">
    <property type="protein sequence ID" value="AFZ14274.1"/>
    <property type="molecule type" value="Genomic_DNA"/>
</dbReference>
<dbReference type="GO" id="GO:0000155">
    <property type="term" value="F:phosphorelay sensor kinase activity"/>
    <property type="evidence" value="ECO:0007669"/>
    <property type="project" value="InterPro"/>
</dbReference>
<dbReference type="Pfam" id="PF02518">
    <property type="entry name" value="HATPase_c"/>
    <property type="match status" value="1"/>
</dbReference>
<keyword evidence="7" id="KW-0175">Coiled coil</keyword>
<dbReference type="InterPro" id="IPR036097">
    <property type="entry name" value="HisK_dim/P_sf"/>
</dbReference>
<dbReference type="Gene3D" id="1.10.287.130">
    <property type="match status" value="1"/>
</dbReference>
<dbReference type="SUPFAM" id="SSF55874">
    <property type="entry name" value="ATPase domain of HSP90 chaperone/DNA topoisomerase II/histidine kinase"/>
    <property type="match status" value="1"/>
</dbReference>
<dbReference type="EC" id="2.7.13.3" evidence="2"/>
<organism evidence="9 10">
    <name type="scientific">Crinalium epipsammum PCC 9333</name>
    <dbReference type="NCBI Taxonomy" id="1173022"/>
    <lineage>
        <taxon>Bacteria</taxon>
        <taxon>Bacillati</taxon>
        <taxon>Cyanobacteriota</taxon>
        <taxon>Cyanophyceae</taxon>
        <taxon>Gomontiellales</taxon>
        <taxon>Gomontiellaceae</taxon>
        <taxon>Crinalium</taxon>
    </lineage>
</organism>
<dbReference type="PANTHER" id="PTHR43047">
    <property type="entry name" value="TWO-COMPONENT HISTIDINE PROTEIN KINASE"/>
    <property type="match status" value="1"/>
</dbReference>
<dbReference type="InterPro" id="IPR003661">
    <property type="entry name" value="HisK_dim/P_dom"/>
</dbReference>
<accession>K9W3A0</accession>
<evidence type="ECO:0000256" key="2">
    <source>
        <dbReference type="ARBA" id="ARBA00012438"/>
    </source>
</evidence>
<dbReference type="Proteomes" id="UP000010472">
    <property type="component" value="Chromosome"/>
</dbReference>
<protein>
    <recommendedName>
        <fullName evidence="2">histidine kinase</fullName>
        <ecNumber evidence="2">2.7.13.3</ecNumber>
    </recommendedName>
</protein>
<dbReference type="GO" id="GO:0005886">
    <property type="term" value="C:plasma membrane"/>
    <property type="evidence" value="ECO:0007669"/>
    <property type="project" value="TreeGrafter"/>
</dbReference>
<dbReference type="InterPro" id="IPR003594">
    <property type="entry name" value="HATPase_dom"/>
</dbReference>
<sequence>MIDFSLALLNKIDTIVKQWVEAVRQDEQIETAKELTYKAIRDSVPIVLQAISKMLSPSEDNDIKTIVEKGLEHGTLRAKQGYEAEEIAREYRLLRWIIFANIEPDLIKGSSKEVIRAVRLIDTALDEVIARGFKTYTQERLRELEDLQSQLKLTNQELTRLVHASKENLSHLAHELKTPLTSIIGYSDLFIRQQKQNSEIKDSLPNLGHIERVLSSGRQLLHLINDALEISRYEEGKMKLQPVSTDVQALINNVVDIVKPLAVEKELQLEIDLDDAPKQALTDPLRLQQIVTNLLSNAIRYTEFGNIKLVSQSLSDEDWLIAVIDTGVGINEIDLENIFDPYFRVVGDNQSFIPNSTGLGLAIVSRLVQLLQGKIEVSSQVGVGSIFRVILPLKVKVLEEKCNLKI</sequence>
<keyword evidence="6" id="KW-0902">Two-component regulatory system</keyword>
<dbReference type="PANTHER" id="PTHR43047:SF72">
    <property type="entry name" value="OSMOSENSING HISTIDINE PROTEIN KINASE SLN1"/>
    <property type="match status" value="1"/>
</dbReference>
<evidence type="ECO:0000313" key="10">
    <source>
        <dbReference type="Proteomes" id="UP000010472"/>
    </source>
</evidence>
<evidence type="ECO:0000259" key="8">
    <source>
        <dbReference type="PROSITE" id="PS50109"/>
    </source>
</evidence>
<dbReference type="InterPro" id="IPR004358">
    <property type="entry name" value="Sig_transdc_His_kin-like_C"/>
</dbReference>
<evidence type="ECO:0000256" key="7">
    <source>
        <dbReference type="SAM" id="Coils"/>
    </source>
</evidence>
<dbReference type="Gene3D" id="3.30.565.10">
    <property type="entry name" value="Histidine kinase-like ATPase, C-terminal domain"/>
    <property type="match status" value="1"/>
</dbReference>
<proteinExistence type="predicted"/>
<dbReference type="SUPFAM" id="SSF47384">
    <property type="entry name" value="Homodimeric domain of signal transducing histidine kinase"/>
    <property type="match status" value="1"/>
</dbReference>
<dbReference type="GO" id="GO:0009927">
    <property type="term" value="F:histidine phosphotransfer kinase activity"/>
    <property type="evidence" value="ECO:0007669"/>
    <property type="project" value="TreeGrafter"/>
</dbReference>
<dbReference type="Pfam" id="PF14361">
    <property type="entry name" value="RsbRD_N"/>
    <property type="match status" value="1"/>
</dbReference>
<dbReference type="InterPro" id="IPR036890">
    <property type="entry name" value="HATPase_C_sf"/>
</dbReference>
<evidence type="ECO:0000256" key="4">
    <source>
        <dbReference type="ARBA" id="ARBA00022679"/>
    </source>
</evidence>
<dbReference type="eggNOG" id="COG0642">
    <property type="taxonomic scope" value="Bacteria"/>
</dbReference>
<dbReference type="InterPro" id="IPR025751">
    <property type="entry name" value="RsbRD_N_dom"/>
</dbReference>
<evidence type="ECO:0000256" key="6">
    <source>
        <dbReference type="ARBA" id="ARBA00023012"/>
    </source>
</evidence>
<evidence type="ECO:0000256" key="1">
    <source>
        <dbReference type="ARBA" id="ARBA00000085"/>
    </source>
</evidence>
<dbReference type="SMART" id="SM00387">
    <property type="entry name" value="HATPase_c"/>
    <property type="match status" value="1"/>
</dbReference>
<dbReference type="Pfam" id="PF00512">
    <property type="entry name" value="HisKA"/>
    <property type="match status" value="1"/>
</dbReference>
<keyword evidence="3" id="KW-0597">Phosphoprotein</keyword>
<keyword evidence="10" id="KW-1185">Reference proteome</keyword>
<feature type="domain" description="Histidine kinase" evidence="8">
    <location>
        <begin position="171"/>
        <end position="395"/>
    </location>
</feature>
<evidence type="ECO:0000256" key="5">
    <source>
        <dbReference type="ARBA" id="ARBA00022777"/>
    </source>
</evidence>
<dbReference type="KEGG" id="cep:Cri9333_3449"/>
<reference evidence="9 10" key="1">
    <citation type="submission" date="2012-06" db="EMBL/GenBank/DDBJ databases">
        <title>Finished chromosome of genome of Crinalium epipsammum PCC 9333.</title>
        <authorList>
            <consortium name="US DOE Joint Genome Institute"/>
            <person name="Gugger M."/>
            <person name="Coursin T."/>
            <person name="Rippka R."/>
            <person name="Tandeau De Marsac N."/>
            <person name="Huntemann M."/>
            <person name="Wei C.-L."/>
            <person name="Han J."/>
            <person name="Detter J.C."/>
            <person name="Han C."/>
            <person name="Tapia R."/>
            <person name="Davenport K."/>
            <person name="Daligault H."/>
            <person name="Erkkila T."/>
            <person name="Gu W."/>
            <person name="Munk A.C.C."/>
            <person name="Teshima H."/>
            <person name="Xu Y."/>
            <person name="Chain P."/>
            <person name="Chen A."/>
            <person name="Krypides N."/>
            <person name="Mavromatis K."/>
            <person name="Markowitz V."/>
            <person name="Szeto E."/>
            <person name="Ivanova N."/>
            <person name="Mikhailova N."/>
            <person name="Ovchinnikova G."/>
            <person name="Pagani I."/>
            <person name="Pati A."/>
            <person name="Goodwin L."/>
            <person name="Peters L."/>
            <person name="Pitluck S."/>
            <person name="Woyke T."/>
            <person name="Kerfeld C."/>
        </authorList>
    </citation>
    <scope>NUCLEOTIDE SEQUENCE [LARGE SCALE GENOMIC DNA]</scope>
    <source>
        <strain evidence="9 10">PCC 9333</strain>
    </source>
</reference>
<evidence type="ECO:0000313" key="9">
    <source>
        <dbReference type="EMBL" id="AFZ14274.1"/>
    </source>
</evidence>
<feature type="coiled-coil region" evidence="7">
    <location>
        <begin position="137"/>
        <end position="164"/>
    </location>
</feature>
<dbReference type="RefSeq" id="WP_015204379.1">
    <property type="nucleotide sequence ID" value="NC_019753.1"/>
</dbReference>
<dbReference type="PRINTS" id="PR00344">
    <property type="entry name" value="BCTRLSENSOR"/>
</dbReference>